<keyword evidence="3" id="KW-0862">Zinc</keyword>
<dbReference type="EMBL" id="JAODUO010000376">
    <property type="protein sequence ID" value="KAK2181874.1"/>
    <property type="molecule type" value="Genomic_DNA"/>
</dbReference>
<dbReference type="PROSITE" id="PS51905">
    <property type="entry name" value="ZF_UBZ1"/>
    <property type="match status" value="1"/>
</dbReference>
<dbReference type="InterPro" id="IPR041641">
    <property type="entry name" value="CALCOCO1/2_Zn_UBZ1"/>
</dbReference>
<gene>
    <name evidence="7" type="ORF">NP493_378g03006</name>
</gene>
<organism evidence="7 8">
    <name type="scientific">Ridgeia piscesae</name>
    <name type="common">Tubeworm</name>
    <dbReference type="NCBI Taxonomy" id="27915"/>
    <lineage>
        <taxon>Eukaryota</taxon>
        <taxon>Metazoa</taxon>
        <taxon>Spiralia</taxon>
        <taxon>Lophotrochozoa</taxon>
        <taxon>Annelida</taxon>
        <taxon>Polychaeta</taxon>
        <taxon>Sedentaria</taxon>
        <taxon>Canalipalpata</taxon>
        <taxon>Sabellida</taxon>
        <taxon>Siboglinidae</taxon>
        <taxon>Ridgeia</taxon>
    </lineage>
</organism>
<feature type="domain" description="UBZ1-type" evidence="6">
    <location>
        <begin position="252"/>
        <end position="278"/>
    </location>
</feature>
<evidence type="ECO:0000313" key="8">
    <source>
        <dbReference type="Proteomes" id="UP001209878"/>
    </source>
</evidence>
<evidence type="ECO:0000259" key="6">
    <source>
        <dbReference type="PROSITE" id="PS51905"/>
    </source>
</evidence>
<dbReference type="Proteomes" id="UP001209878">
    <property type="component" value="Unassembled WGS sequence"/>
</dbReference>
<dbReference type="Gene3D" id="3.30.160.60">
    <property type="entry name" value="Classic Zinc Finger"/>
    <property type="match status" value="1"/>
</dbReference>
<keyword evidence="4" id="KW-0175">Coiled coil</keyword>
<keyword evidence="2 5" id="KW-0863">Zinc-finger</keyword>
<evidence type="ECO:0000256" key="2">
    <source>
        <dbReference type="ARBA" id="ARBA00022771"/>
    </source>
</evidence>
<evidence type="ECO:0000256" key="1">
    <source>
        <dbReference type="ARBA" id="ARBA00022723"/>
    </source>
</evidence>
<name>A0AAD9L2J3_RIDPI</name>
<evidence type="ECO:0000256" key="3">
    <source>
        <dbReference type="ARBA" id="ARBA00022833"/>
    </source>
</evidence>
<sequence>MQTMKKQVQEQTYIIQRLLKRRATSDSFERKSLSGLHLPSSRMASVDSRTDNKAIVSIDEADTSDYVMPNGRAEDDADIYGLPTLHVDPTSLQPTGGRDDDWDELATLGATGGDLGTLEATGDAVGNQHRRGPLPPRAPLNIEYNVGTGPTRSRDDNVGLSVNFHTQATEQRQPAAVLNNDPLAGHKPMTSHRNIFHAEATGDKTAAQAAEAAVLIECPVCARQFDVPQNSPEFQHHVDECLQNAGTPEGLPRRCPVCSAEFAATVDQKDYEMHVNGHFDDEDISDRFQILDFAHPQNN</sequence>
<reference evidence="7" key="1">
    <citation type="journal article" date="2023" name="Mol. Biol. Evol.">
        <title>Third-Generation Sequencing Reveals the Adaptive Role of the Epigenome in Three Deep-Sea Polychaetes.</title>
        <authorList>
            <person name="Perez M."/>
            <person name="Aroh O."/>
            <person name="Sun Y."/>
            <person name="Lan Y."/>
            <person name="Juniper S.K."/>
            <person name="Young C.R."/>
            <person name="Angers B."/>
            <person name="Qian P.Y."/>
        </authorList>
    </citation>
    <scope>NUCLEOTIDE SEQUENCE</scope>
    <source>
        <strain evidence="7">R07B-5</strain>
    </source>
</reference>
<evidence type="ECO:0000256" key="4">
    <source>
        <dbReference type="ARBA" id="ARBA00023054"/>
    </source>
</evidence>
<keyword evidence="8" id="KW-1185">Reference proteome</keyword>
<dbReference type="Gene3D" id="6.20.250.40">
    <property type="match status" value="1"/>
</dbReference>
<dbReference type="CDD" id="cd21965">
    <property type="entry name" value="Zn-C2H2_CALCOCO1_TAX1BP1_like"/>
    <property type="match status" value="1"/>
</dbReference>
<proteinExistence type="predicted"/>
<evidence type="ECO:0000256" key="5">
    <source>
        <dbReference type="PROSITE-ProRule" id="PRU01253"/>
    </source>
</evidence>
<comment type="caution">
    <text evidence="7">The sequence shown here is derived from an EMBL/GenBank/DDBJ whole genome shotgun (WGS) entry which is preliminary data.</text>
</comment>
<evidence type="ECO:0000313" key="7">
    <source>
        <dbReference type="EMBL" id="KAK2181874.1"/>
    </source>
</evidence>
<protein>
    <recommendedName>
        <fullName evidence="6">UBZ1-type domain-containing protein</fullName>
    </recommendedName>
</protein>
<dbReference type="Pfam" id="PF18112">
    <property type="entry name" value="Zn-C2H2_12"/>
    <property type="match status" value="1"/>
</dbReference>
<keyword evidence="1" id="KW-0479">Metal-binding</keyword>
<dbReference type="GO" id="GO:0008270">
    <property type="term" value="F:zinc ion binding"/>
    <property type="evidence" value="ECO:0007669"/>
    <property type="project" value="UniProtKB-KW"/>
</dbReference>
<accession>A0AAD9L2J3</accession>
<dbReference type="AlphaFoldDB" id="A0AAD9L2J3"/>